<accession>A0A816EJL2</accession>
<dbReference type="Proteomes" id="UP000663852">
    <property type="component" value="Unassembled WGS sequence"/>
</dbReference>
<evidence type="ECO:0000259" key="1">
    <source>
        <dbReference type="Pfam" id="PF26215"/>
    </source>
</evidence>
<dbReference type="OrthoDB" id="10018421at2759"/>
<evidence type="ECO:0000313" key="4">
    <source>
        <dbReference type="Proteomes" id="UP000663828"/>
    </source>
</evidence>
<gene>
    <name evidence="2" type="ORF">EDS130_LOCUS25069</name>
    <name evidence="3" type="ORF">XAT740_LOCUS54895</name>
</gene>
<sequence length="213" mass="24975">MQHKDPNISISYKIDSANDCLDVAIENNLGHLKTSIFHKSSAEPYILPYTSDHPHHIHRNIPYAALLRAARLCSNIREFDMERIRIDVSLLLNDYPFDFIAEHFQRFFDINNAQKLSRREKQLQSMMQNYDQVPGALVVKPWNTKLMYLKFIFESGPTRNLQPAFYKCWTKWYKYSGSIVGDVKVTSCIHTNPTLERLFVRKKPAKELLQKLN</sequence>
<dbReference type="EMBL" id="CAJNOJ010000145">
    <property type="protein sequence ID" value="CAF1195729.1"/>
    <property type="molecule type" value="Genomic_DNA"/>
</dbReference>
<keyword evidence="4" id="KW-1185">Reference proteome</keyword>
<dbReference type="Proteomes" id="UP000663828">
    <property type="component" value="Unassembled WGS sequence"/>
</dbReference>
<reference evidence="3" key="1">
    <citation type="submission" date="2021-02" db="EMBL/GenBank/DDBJ databases">
        <authorList>
            <person name="Nowell W R."/>
        </authorList>
    </citation>
    <scope>NUCLEOTIDE SEQUENCE</scope>
</reference>
<evidence type="ECO:0000313" key="2">
    <source>
        <dbReference type="EMBL" id="CAF1195729.1"/>
    </source>
</evidence>
<organism evidence="3 4">
    <name type="scientific">Adineta ricciae</name>
    <name type="common">Rotifer</name>
    <dbReference type="NCBI Taxonomy" id="249248"/>
    <lineage>
        <taxon>Eukaryota</taxon>
        <taxon>Metazoa</taxon>
        <taxon>Spiralia</taxon>
        <taxon>Gnathifera</taxon>
        <taxon>Rotifera</taxon>
        <taxon>Eurotatoria</taxon>
        <taxon>Bdelloidea</taxon>
        <taxon>Adinetida</taxon>
        <taxon>Adinetidae</taxon>
        <taxon>Adineta</taxon>
    </lineage>
</organism>
<protein>
    <recommendedName>
        <fullName evidence="1">Helix-turn-helix domain-containing protein</fullName>
    </recommendedName>
</protein>
<dbReference type="AlphaFoldDB" id="A0A816EJL2"/>
<dbReference type="Pfam" id="PF26215">
    <property type="entry name" value="HTH_animal"/>
    <property type="match status" value="1"/>
</dbReference>
<proteinExistence type="predicted"/>
<dbReference type="InterPro" id="IPR058912">
    <property type="entry name" value="HTH_animal"/>
</dbReference>
<feature type="domain" description="Helix-turn-helix" evidence="1">
    <location>
        <begin position="45"/>
        <end position="105"/>
    </location>
</feature>
<evidence type="ECO:0000313" key="3">
    <source>
        <dbReference type="EMBL" id="CAF1650622.1"/>
    </source>
</evidence>
<dbReference type="EMBL" id="CAJNOR010010041">
    <property type="protein sequence ID" value="CAF1650622.1"/>
    <property type="molecule type" value="Genomic_DNA"/>
</dbReference>
<comment type="caution">
    <text evidence="3">The sequence shown here is derived from an EMBL/GenBank/DDBJ whole genome shotgun (WGS) entry which is preliminary data.</text>
</comment>
<name>A0A816EJL2_ADIRI</name>